<dbReference type="EMBL" id="KZ678136">
    <property type="protein sequence ID" value="PSN66192.1"/>
    <property type="molecule type" value="Genomic_DNA"/>
</dbReference>
<dbReference type="PROSITE" id="PS50172">
    <property type="entry name" value="BRCT"/>
    <property type="match status" value="1"/>
</dbReference>
<evidence type="ECO:0000256" key="1">
    <source>
        <dbReference type="ARBA" id="ARBA00004123"/>
    </source>
</evidence>
<comment type="subcellular location">
    <subcellularLocation>
        <location evidence="1">Nucleus</location>
    </subcellularLocation>
</comment>
<feature type="region of interest" description="Disordered" evidence="4">
    <location>
        <begin position="146"/>
        <end position="170"/>
    </location>
</feature>
<dbReference type="GO" id="GO:0005634">
    <property type="term" value="C:nucleus"/>
    <property type="evidence" value="ECO:0007669"/>
    <property type="project" value="UniProtKB-SubCell"/>
</dbReference>
<dbReference type="CDD" id="cd17744">
    <property type="entry name" value="BRCT_MDC1_rpt1"/>
    <property type="match status" value="1"/>
</dbReference>
<evidence type="ECO:0000256" key="2">
    <source>
        <dbReference type="ARBA" id="ARBA00022763"/>
    </source>
</evidence>
<keyword evidence="7" id="KW-1185">Reference proteome</keyword>
<dbReference type="PANTHER" id="PTHR23196">
    <property type="entry name" value="PAX TRANSCRIPTION ACTIVATION DOMAIN INTERACTING PROTEIN"/>
    <property type="match status" value="1"/>
</dbReference>
<name>A0A2T2NL88_CORCC</name>
<feature type="compositionally biased region" description="Polar residues" evidence="4">
    <location>
        <begin position="345"/>
        <end position="356"/>
    </location>
</feature>
<evidence type="ECO:0000256" key="4">
    <source>
        <dbReference type="SAM" id="MobiDB-lite"/>
    </source>
</evidence>
<feature type="compositionally biased region" description="Acidic residues" evidence="4">
    <location>
        <begin position="159"/>
        <end position="169"/>
    </location>
</feature>
<feature type="region of interest" description="Disordered" evidence="4">
    <location>
        <begin position="597"/>
        <end position="622"/>
    </location>
</feature>
<dbReference type="InterPro" id="IPR001357">
    <property type="entry name" value="BRCT_dom"/>
</dbReference>
<protein>
    <recommendedName>
        <fullName evidence="5">BRCT domain-containing protein</fullName>
    </recommendedName>
</protein>
<dbReference type="InterPro" id="IPR036420">
    <property type="entry name" value="BRCT_dom_sf"/>
</dbReference>
<evidence type="ECO:0000313" key="7">
    <source>
        <dbReference type="Proteomes" id="UP000240883"/>
    </source>
</evidence>
<organism evidence="6 7">
    <name type="scientific">Corynespora cassiicola Philippines</name>
    <dbReference type="NCBI Taxonomy" id="1448308"/>
    <lineage>
        <taxon>Eukaryota</taxon>
        <taxon>Fungi</taxon>
        <taxon>Dikarya</taxon>
        <taxon>Ascomycota</taxon>
        <taxon>Pezizomycotina</taxon>
        <taxon>Dothideomycetes</taxon>
        <taxon>Pleosporomycetidae</taxon>
        <taxon>Pleosporales</taxon>
        <taxon>Corynesporascaceae</taxon>
        <taxon>Corynespora</taxon>
    </lineage>
</organism>
<evidence type="ECO:0000259" key="5">
    <source>
        <dbReference type="PROSITE" id="PS50172"/>
    </source>
</evidence>
<feature type="compositionally biased region" description="Basic residues" evidence="4">
    <location>
        <begin position="612"/>
        <end position="622"/>
    </location>
</feature>
<dbReference type="SUPFAM" id="SSF52113">
    <property type="entry name" value="BRCT domain"/>
    <property type="match status" value="1"/>
</dbReference>
<dbReference type="InterPro" id="IPR051579">
    <property type="entry name" value="DDR_Transcriptional_Reg"/>
</dbReference>
<gene>
    <name evidence="6" type="ORF">BS50DRAFT_409633</name>
</gene>
<feature type="region of interest" description="Disordered" evidence="4">
    <location>
        <begin position="253"/>
        <end position="382"/>
    </location>
</feature>
<evidence type="ECO:0000313" key="6">
    <source>
        <dbReference type="EMBL" id="PSN66192.1"/>
    </source>
</evidence>
<dbReference type="AlphaFoldDB" id="A0A2T2NL88"/>
<keyword evidence="2" id="KW-0227">DNA damage</keyword>
<dbReference type="OrthoDB" id="342264at2759"/>
<dbReference type="STRING" id="1448308.A0A2T2NL88"/>
<evidence type="ECO:0000256" key="3">
    <source>
        <dbReference type="ARBA" id="ARBA00023242"/>
    </source>
</evidence>
<accession>A0A2T2NL88</accession>
<proteinExistence type="predicted"/>
<sequence>MSWALVLKNIDGKELDRFKLTAHRRSILVHNGSKLAVIDGISRPEHGSTLACFVAGPWGTKLEAIEDDLSVLPSPPKVNLLIDPSTESYKLKKRTSGSTEMMLLRANDRIYTTKTSQSLTLAWTTVEVQVNSSATGDQAKNGANLITGEIPAGIPDSSKDEETEDENSAGDDTAIAATQSNVFARSTPLPSVSRSILVQETPTTDRIAQMVHESSTVLDEAETLAVPVPPVDETVDDRPAGGEKELDGIKTIQDMPKGSDCLQENNTGDGMTDKTEDHPVATTLARRKSGRHPTVEASTSTRKRSSPMVEDETDLTSKADPSNRSSKRRKAPIEEDEDIEGGIDTTQKNNTKSTQVVAKKRRRQTIDEEEPSEPTPARSLRSSQEVLPDIAIYVGLKPRVLFSNSAIPSNGSVVRFLKRNGGTVVDSVKDDVNILCVKMGPLSKTMKLLQSIALGIPIVTDKWLIDSSKANHFVAIEHYKPQIKAQEQEWNFSLERIWGKKQNTLFQGNTVYFTPTLKSAYKNFTEMEEVCRAVGARRVISRPASGKDVDAADTIRMASEEEDEDADKLMRDGHACFTRDLLPNSILRGKLDLDSDEFRIQAPPPVTPAKTPAKKKGRPRKS</sequence>
<dbReference type="Pfam" id="PF00533">
    <property type="entry name" value="BRCT"/>
    <property type="match status" value="1"/>
</dbReference>
<dbReference type="Proteomes" id="UP000240883">
    <property type="component" value="Unassembled WGS sequence"/>
</dbReference>
<reference evidence="6 7" key="1">
    <citation type="journal article" date="2018" name="Front. Microbiol.">
        <title>Genome-Wide Analysis of Corynespora cassiicola Leaf Fall Disease Putative Effectors.</title>
        <authorList>
            <person name="Lopez D."/>
            <person name="Ribeiro S."/>
            <person name="Label P."/>
            <person name="Fumanal B."/>
            <person name="Venisse J.S."/>
            <person name="Kohler A."/>
            <person name="de Oliveira R.R."/>
            <person name="Labutti K."/>
            <person name="Lipzen A."/>
            <person name="Lail K."/>
            <person name="Bauer D."/>
            <person name="Ohm R.A."/>
            <person name="Barry K.W."/>
            <person name="Spatafora J."/>
            <person name="Grigoriev I.V."/>
            <person name="Martin F.M."/>
            <person name="Pujade-Renaud V."/>
        </authorList>
    </citation>
    <scope>NUCLEOTIDE SEQUENCE [LARGE SCALE GENOMIC DNA]</scope>
    <source>
        <strain evidence="6 7">Philippines</strain>
    </source>
</reference>
<dbReference type="GO" id="GO:0006974">
    <property type="term" value="P:DNA damage response"/>
    <property type="evidence" value="ECO:0007669"/>
    <property type="project" value="UniProtKB-KW"/>
</dbReference>
<feature type="domain" description="BRCT" evidence="5">
    <location>
        <begin position="382"/>
        <end position="481"/>
    </location>
</feature>
<dbReference type="PANTHER" id="PTHR23196:SF1">
    <property type="entry name" value="PAX-INTERACTING PROTEIN 1"/>
    <property type="match status" value="1"/>
</dbReference>
<keyword evidence="3" id="KW-0539">Nucleus</keyword>
<dbReference type="Gene3D" id="3.40.50.10190">
    <property type="entry name" value="BRCT domain"/>
    <property type="match status" value="2"/>
</dbReference>